<dbReference type="EMBL" id="AB996599">
    <property type="protein sequence ID" value="BAS01447.1"/>
    <property type="molecule type" value="Genomic_DNA"/>
</dbReference>
<proteinExistence type="predicted"/>
<name>A0A0H5BKX4_9EUKA</name>
<reference evidence="1" key="1">
    <citation type="journal article" date="2015" name="Genome Biol. Evol.">
        <title>Nucleomorph Genome Sequences of Two Chlorarachniophytes, Amorphochlora amoebiformis and Lotharella vacuolata.</title>
        <authorList>
            <person name="Suzuki S."/>
            <person name="Shirato S."/>
            <person name="Hirakawa Y."/>
            <person name="Ishida K."/>
        </authorList>
    </citation>
    <scope>NUCLEOTIDE SEQUENCE</scope>
    <source>
        <strain evidence="1">CCMP240</strain>
    </source>
</reference>
<dbReference type="SUPFAM" id="SSF52540">
    <property type="entry name" value="P-loop containing nucleoside triphosphate hydrolases"/>
    <property type="match status" value="1"/>
</dbReference>
<organism evidence="1">
    <name type="scientific">Lotharella vacuolata</name>
    <dbReference type="NCBI Taxonomy" id="74820"/>
    <lineage>
        <taxon>Eukaryota</taxon>
        <taxon>Sar</taxon>
        <taxon>Rhizaria</taxon>
        <taxon>Cercozoa</taxon>
        <taxon>Chlorarachniophyceae</taxon>
        <taxon>Lotharella</taxon>
    </lineage>
</organism>
<geneLocation type="nucleomorph" evidence="1"/>
<sequence>MKKKLTIKKKDTLYLLKKFYSFFITKIFLNIDQKIKKNNKFVDICSLCWLCMNIFKLNIWNHLKLIFIRFQHVLRFSYVYTTPFFKGSISKYCIIFIKKNIIKNLKQKKIYYLDNIVITLYKKQTIYLWRKIKFYFSCKKKAHYHVFEKIFILNSNIGSGKSYFLKTFIKFTKTLLVIFEKNTQNSKITSEIILKFFNKIYTHYNKSIFFYFTNFNTESCIYTEFFNSHIQYIKKLINVFYFLDITYEKSNILRYILFKNLNIIEFSENSEYEIIKLYNKKKSKTEVLRILEEYLKITQLKGLHELIARISNIDYDKKFMMYDNIMSVRNVKETKFLLNNEKLKISLFQNYFLLYIVKSFHYFALNLHCRLNFLKKFSLINISHISFLVTGPRGSGKSIFLQHFCTILKFKYIIIHFYDNVYKEPYFKKLSKILFYLKNKHKNVTLFIKYIGKFSDKVQNSLAKLMLFVKNYILNLQIPVLMTCEQRHYKHDICKKFIDFTKIDLKYLNFSKKKKLFSNKVLIPNSCNFIISKYIKKIAISNYTYLFYKYFLIINSKYFKLFKELLIRTNNSNSLIKNFIIYKIILLQKILLQKILRNYYRFRVTK</sequence>
<keyword evidence="1" id="KW-0542">Nucleomorph</keyword>
<evidence type="ECO:0000313" key="1">
    <source>
        <dbReference type="EMBL" id="BAS01447.1"/>
    </source>
</evidence>
<dbReference type="Gene3D" id="3.40.50.300">
    <property type="entry name" value="P-loop containing nucleotide triphosphate hydrolases"/>
    <property type="match status" value="1"/>
</dbReference>
<dbReference type="InterPro" id="IPR027417">
    <property type="entry name" value="P-loop_NTPase"/>
</dbReference>
<protein>
    <submittedName>
        <fullName evidence="1">Uncharacterized protein</fullName>
    </submittedName>
</protein>
<dbReference type="AlphaFoldDB" id="A0A0H5BKX4"/>
<accession>A0A0H5BKX4</accession>